<dbReference type="SUPFAM" id="SSF89447">
    <property type="entry name" value="AbrB/MazE/MraZ-like"/>
    <property type="match status" value="1"/>
</dbReference>
<dbReference type="AlphaFoldDB" id="A0A9D9DH42"/>
<dbReference type="EMBL" id="JADINA010000022">
    <property type="protein sequence ID" value="MBO8426361.1"/>
    <property type="molecule type" value="Genomic_DNA"/>
</dbReference>
<name>A0A9D9DH42_9FIRM</name>
<dbReference type="GO" id="GO:0003677">
    <property type="term" value="F:DNA binding"/>
    <property type="evidence" value="ECO:0007669"/>
    <property type="project" value="UniProtKB-UniRule"/>
</dbReference>
<gene>
    <name evidence="3" type="ORF">IAC61_03465</name>
</gene>
<evidence type="ECO:0000313" key="4">
    <source>
        <dbReference type="Proteomes" id="UP000823634"/>
    </source>
</evidence>
<dbReference type="InterPro" id="IPR037914">
    <property type="entry name" value="SpoVT-AbrB_sf"/>
</dbReference>
<sequence length="56" mass="5834">MIWRKVDAKGRLPLGKDALRALGAAVGDELEIVANPDGSVTIRKAKTAMAMDAIGA</sequence>
<reference evidence="3" key="1">
    <citation type="submission" date="2020-10" db="EMBL/GenBank/DDBJ databases">
        <authorList>
            <person name="Gilroy R."/>
        </authorList>
    </citation>
    <scope>NUCLEOTIDE SEQUENCE</scope>
    <source>
        <strain evidence="3">17113</strain>
    </source>
</reference>
<organism evidence="3 4">
    <name type="scientific">Candidatus Alloenteromonas pullistercoris</name>
    <dbReference type="NCBI Taxonomy" id="2840785"/>
    <lineage>
        <taxon>Bacteria</taxon>
        <taxon>Bacillati</taxon>
        <taxon>Bacillota</taxon>
        <taxon>Bacillota incertae sedis</taxon>
        <taxon>Candidatus Alloenteromonas</taxon>
    </lineage>
</organism>
<feature type="domain" description="SpoVT-AbrB" evidence="2">
    <location>
        <begin position="1"/>
        <end position="47"/>
    </location>
</feature>
<protein>
    <submittedName>
        <fullName evidence="3">AbrB/MazE/SpoVT family DNA-binding domain-containing protein</fullName>
    </submittedName>
</protein>
<dbReference type="Proteomes" id="UP000823634">
    <property type="component" value="Unassembled WGS sequence"/>
</dbReference>
<evidence type="ECO:0000259" key="2">
    <source>
        <dbReference type="PROSITE" id="PS51740"/>
    </source>
</evidence>
<dbReference type="InterPro" id="IPR007159">
    <property type="entry name" value="SpoVT-AbrB_dom"/>
</dbReference>
<keyword evidence="1 3" id="KW-0238">DNA-binding</keyword>
<reference evidence="3" key="2">
    <citation type="journal article" date="2021" name="PeerJ">
        <title>Extensive microbial diversity within the chicken gut microbiome revealed by metagenomics and culture.</title>
        <authorList>
            <person name="Gilroy R."/>
            <person name="Ravi A."/>
            <person name="Getino M."/>
            <person name="Pursley I."/>
            <person name="Horton D.L."/>
            <person name="Alikhan N.F."/>
            <person name="Baker D."/>
            <person name="Gharbi K."/>
            <person name="Hall N."/>
            <person name="Watson M."/>
            <person name="Adriaenssens E.M."/>
            <person name="Foster-Nyarko E."/>
            <person name="Jarju S."/>
            <person name="Secka A."/>
            <person name="Antonio M."/>
            <person name="Oren A."/>
            <person name="Chaudhuri R.R."/>
            <person name="La Ragione R."/>
            <person name="Hildebrand F."/>
            <person name="Pallen M.J."/>
        </authorList>
    </citation>
    <scope>NUCLEOTIDE SEQUENCE</scope>
    <source>
        <strain evidence="3">17113</strain>
    </source>
</reference>
<dbReference type="PROSITE" id="PS51740">
    <property type="entry name" value="SPOVT_ABRB"/>
    <property type="match status" value="1"/>
</dbReference>
<proteinExistence type="predicted"/>
<evidence type="ECO:0000313" key="3">
    <source>
        <dbReference type="EMBL" id="MBO8426361.1"/>
    </source>
</evidence>
<comment type="caution">
    <text evidence="3">The sequence shown here is derived from an EMBL/GenBank/DDBJ whole genome shotgun (WGS) entry which is preliminary data.</text>
</comment>
<accession>A0A9D9DH42</accession>
<dbReference type="SMART" id="SM00966">
    <property type="entry name" value="SpoVT_AbrB"/>
    <property type="match status" value="1"/>
</dbReference>
<dbReference type="Gene3D" id="2.10.260.10">
    <property type="match status" value="1"/>
</dbReference>
<evidence type="ECO:0000256" key="1">
    <source>
        <dbReference type="PROSITE-ProRule" id="PRU01076"/>
    </source>
</evidence>
<dbReference type="Pfam" id="PF04014">
    <property type="entry name" value="MazE_antitoxin"/>
    <property type="match status" value="1"/>
</dbReference>